<sequence length="80" mass="9123">GVAFGEVAWMNCVLRREENRFWGLACARRRLPCPRRNAGTSLVVLQLGVAPCVDWPAPSWRRCADIYVFCCVLQPLERES</sequence>
<evidence type="ECO:0000313" key="2">
    <source>
        <dbReference type="Proteomes" id="UP000265520"/>
    </source>
</evidence>
<name>A0A392PEB9_9FABA</name>
<accession>A0A392PEB9</accession>
<protein>
    <submittedName>
        <fullName evidence="1">Uncharacterized protein</fullName>
    </submittedName>
</protein>
<dbReference type="Proteomes" id="UP000265520">
    <property type="component" value="Unassembled WGS sequence"/>
</dbReference>
<dbReference type="AlphaFoldDB" id="A0A392PEB9"/>
<comment type="caution">
    <text evidence="1">The sequence shown here is derived from an EMBL/GenBank/DDBJ whole genome shotgun (WGS) entry which is preliminary data.</text>
</comment>
<organism evidence="1 2">
    <name type="scientific">Trifolium medium</name>
    <dbReference type="NCBI Taxonomy" id="97028"/>
    <lineage>
        <taxon>Eukaryota</taxon>
        <taxon>Viridiplantae</taxon>
        <taxon>Streptophyta</taxon>
        <taxon>Embryophyta</taxon>
        <taxon>Tracheophyta</taxon>
        <taxon>Spermatophyta</taxon>
        <taxon>Magnoliopsida</taxon>
        <taxon>eudicotyledons</taxon>
        <taxon>Gunneridae</taxon>
        <taxon>Pentapetalae</taxon>
        <taxon>rosids</taxon>
        <taxon>fabids</taxon>
        <taxon>Fabales</taxon>
        <taxon>Fabaceae</taxon>
        <taxon>Papilionoideae</taxon>
        <taxon>50 kb inversion clade</taxon>
        <taxon>NPAAA clade</taxon>
        <taxon>Hologalegina</taxon>
        <taxon>IRL clade</taxon>
        <taxon>Trifolieae</taxon>
        <taxon>Trifolium</taxon>
    </lineage>
</organism>
<reference evidence="1 2" key="1">
    <citation type="journal article" date="2018" name="Front. Plant Sci.">
        <title>Red Clover (Trifolium pratense) and Zigzag Clover (T. medium) - A Picture of Genomic Similarities and Differences.</title>
        <authorList>
            <person name="Dluhosova J."/>
            <person name="Istvanek J."/>
            <person name="Nedelnik J."/>
            <person name="Repkova J."/>
        </authorList>
    </citation>
    <scope>NUCLEOTIDE SEQUENCE [LARGE SCALE GENOMIC DNA]</scope>
    <source>
        <strain evidence="2">cv. 10/8</strain>
        <tissue evidence="1">Leaf</tissue>
    </source>
</reference>
<evidence type="ECO:0000313" key="1">
    <source>
        <dbReference type="EMBL" id="MCI10453.1"/>
    </source>
</evidence>
<keyword evidence="2" id="KW-1185">Reference proteome</keyword>
<dbReference type="EMBL" id="LXQA010076287">
    <property type="protein sequence ID" value="MCI10453.1"/>
    <property type="molecule type" value="Genomic_DNA"/>
</dbReference>
<feature type="non-terminal residue" evidence="1">
    <location>
        <position position="1"/>
    </location>
</feature>
<proteinExistence type="predicted"/>